<keyword evidence="3" id="KW-0862">Zinc</keyword>
<gene>
    <name evidence="8" type="primary">LOC114784463</name>
</gene>
<dbReference type="GeneTree" id="ENSGT00530000063516"/>
<organism evidence="8 9">
    <name type="scientific">Denticeps clupeoides</name>
    <name type="common">denticle herring</name>
    <dbReference type="NCBI Taxonomy" id="299321"/>
    <lineage>
        <taxon>Eukaryota</taxon>
        <taxon>Metazoa</taxon>
        <taxon>Chordata</taxon>
        <taxon>Craniata</taxon>
        <taxon>Vertebrata</taxon>
        <taxon>Euteleostomi</taxon>
        <taxon>Actinopterygii</taxon>
        <taxon>Neopterygii</taxon>
        <taxon>Teleostei</taxon>
        <taxon>Clupei</taxon>
        <taxon>Clupeiformes</taxon>
        <taxon>Denticipitoidei</taxon>
        <taxon>Denticipitidae</taxon>
        <taxon>Denticeps</taxon>
    </lineage>
</organism>
<dbReference type="AlphaFoldDB" id="A0AAY4AK99"/>
<evidence type="ECO:0000259" key="7">
    <source>
        <dbReference type="PROSITE" id="PS50950"/>
    </source>
</evidence>
<dbReference type="InterPro" id="IPR052958">
    <property type="entry name" value="IFN-induced_PKR_regulator"/>
</dbReference>
<dbReference type="GO" id="GO:0008270">
    <property type="term" value="F:zinc ion binding"/>
    <property type="evidence" value="ECO:0007669"/>
    <property type="project" value="UniProtKB-KW"/>
</dbReference>
<accession>A0AAY4AK99</accession>
<dbReference type="SMART" id="SM00980">
    <property type="entry name" value="THAP"/>
    <property type="match status" value="1"/>
</dbReference>
<keyword evidence="2 5" id="KW-0863">Zinc-finger</keyword>
<evidence type="ECO:0000256" key="6">
    <source>
        <dbReference type="SAM" id="MobiDB-lite"/>
    </source>
</evidence>
<proteinExistence type="predicted"/>
<feature type="compositionally biased region" description="Basic and acidic residues" evidence="6">
    <location>
        <begin position="120"/>
        <end position="140"/>
    </location>
</feature>
<evidence type="ECO:0000313" key="9">
    <source>
        <dbReference type="Proteomes" id="UP000694580"/>
    </source>
</evidence>
<dbReference type="PANTHER" id="PTHR46289">
    <property type="entry name" value="52 KDA REPRESSOR OF THE INHIBITOR OF THE PROTEIN KINASE-LIKE PROTEIN-RELATED"/>
    <property type="match status" value="1"/>
</dbReference>
<keyword evidence="4 5" id="KW-0238">DNA-binding</keyword>
<dbReference type="Proteomes" id="UP000694580">
    <property type="component" value="Chromosome 2"/>
</dbReference>
<feature type="region of interest" description="Disordered" evidence="6">
    <location>
        <begin position="120"/>
        <end position="148"/>
    </location>
</feature>
<evidence type="ECO:0000256" key="2">
    <source>
        <dbReference type="ARBA" id="ARBA00022771"/>
    </source>
</evidence>
<dbReference type="SUPFAM" id="SSF57716">
    <property type="entry name" value="Glucocorticoid receptor-like (DNA-binding domain)"/>
    <property type="match status" value="1"/>
</dbReference>
<evidence type="ECO:0000256" key="1">
    <source>
        <dbReference type="ARBA" id="ARBA00022723"/>
    </source>
</evidence>
<name>A0AAY4AK99_9TELE</name>
<evidence type="ECO:0000256" key="5">
    <source>
        <dbReference type="PROSITE-ProRule" id="PRU00309"/>
    </source>
</evidence>
<dbReference type="Pfam" id="PF05485">
    <property type="entry name" value="THAP"/>
    <property type="match status" value="1"/>
</dbReference>
<dbReference type="SMART" id="SM00692">
    <property type="entry name" value="DM3"/>
    <property type="match status" value="1"/>
</dbReference>
<dbReference type="PANTHER" id="PTHR46289:SF13">
    <property type="entry name" value="52 KDA REPRESSOR OF THE INHIBITOR OF THE PROTEIN KINASE-RELATED"/>
    <property type="match status" value="1"/>
</dbReference>
<evidence type="ECO:0000313" key="8">
    <source>
        <dbReference type="Ensembl" id="ENSDCDP00010007766.1"/>
    </source>
</evidence>
<protein>
    <recommendedName>
        <fullName evidence="7">THAP-type domain-containing protein</fullName>
    </recommendedName>
</protein>
<dbReference type="RefSeq" id="XP_028825728.1">
    <property type="nucleotide sequence ID" value="XM_028969895.1"/>
</dbReference>
<feature type="domain" description="THAP-type" evidence="7">
    <location>
        <begin position="1"/>
        <end position="86"/>
    </location>
</feature>
<keyword evidence="9" id="KW-1185">Reference proteome</keyword>
<reference evidence="8" key="3">
    <citation type="submission" date="2025-09" db="UniProtKB">
        <authorList>
            <consortium name="Ensembl"/>
        </authorList>
    </citation>
    <scope>IDENTIFICATION</scope>
</reference>
<evidence type="ECO:0000256" key="4">
    <source>
        <dbReference type="ARBA" id="ARBA00023125"/>
    </source>
</evidence>
<dbReference type="PROSITE" id="PS50950">
    <property type="entry name" value="ZF_THAP"/>
    <property type="match status" value="1"/>
</dbReference>
<dbReference type="Ensembl" id="ENSDCDT00010008153.1">
    <property type="protein sequence ID" value="ENSDCDP00010007766.1"/>
    <property type="gene ID" value="ENSDCDG00010003475.1"/>
</dbReference>
<keyword evidence="1" id="KW-0479">Metal-binding</keyword>
<reference evidence="8" key="2">
    <citation type="submission" date="2025-08" db="UniProtKB">
        <authorList>
            <consortium name="Ensembl"/>
        </authorList>
    </citation>
    <scope>IDENTIFICATION</scope>
</reference>
<dbReference type="GO" id="GO:0003677">
    <property type="term" value="F:DNA binding"/>
    <property type="evidence" value="ECO:0007669"/>
    <property type="project" value="UniProtKB-UniRule"/>
</dbReference>
<sequence length="748" mass="84933">MPNFCAAPNCTRKSTQSDLAFFRFPRDPDRCRLWVENCRRADLETKTSEQLNKHYRLCARHFEPAMICRTSPYRTVLRDSAVPTIFDLTSHLNNPHSRHRKRIKELTEEDIRRLKERRLESSVEQLHSKQEKRRDSEPPRSEPQLTPQQQEFRHFLRAAFEIVLLSGRRRIPLAGPGRLGPSNFQALLEVRMNAGDAPFGSRFDACAVNVEYCSADEQERMLELCEQSVREGILRDVRESRFFSLVTGDPAEFPGGAQLPLCLRFVDRSGALREELVDFVPFEADCGAMAERLQAHVAQRWGLSMAHCRGQAHAGSGAFTGQIRAVAVRLMEAQPAAVLTPSSTHALNVQLASCVPLTGVKVVMATLRRISSFFQTSPLLLNQLHETISILFKDNPEKSRELRQLDLFSWTEMHGVFQVALDLLEPFLRCMDSVHDNKDVKWSGCITSEACSIAEVLADFEFIVTLVVLKNALSFTRAFGKNIQGDTLDIFFAASSLTAVLHSLNEVIDNIEVYHEFWFEESVNVAAAIDVPVRVPRLFLRKQRDHGGEELQPEFFFKDYLTIPLMQCVARDVKDLFSESHLKALKCLSLVPAIMGQMKFNTSEESHAEVYRSDLPNPDTLPAELHCWRIKWKHRGKEVGLPGSIHETLQLPDVKFFPNVSGFLKVLSMLPVLKLQDKRHTSALKRLRTYLYSTPLRYRSRRLATLSAGPHATPDLLQVVDQYMKVGSEKETRTTPAVNVPPNQGSFI</sequence>
<dbReference type="GeneID" id="114784463"/>
<reference evidence="8 9" key="1">
    <citation type="submission" date="2020-06" db="EMBL/GenBank/DDBJ databases">
        <authorList>
            <consortium name="Wellcome Sanger Institute Data Sharing"/>
        </authorList>
    </citation>
    <scope>NUCLEOTIDE SEQUENCE [LARGE SCALE GENOMIC DNA]</scope>
</reference>
<dbReference type="InterPro" id="IPR006612">
    <property type="entry name" value="THAP_Znf"/>
</dbReference>
<evidence type="ECO:0000256" key="3">
    <source>
        <dbReference type="ARBA" id="ARBA00022833"/>
    </source>
</evidence>